<evidence type="ECO:0000313" key="1">
    <source>
        <dbReference type="EMBL" id="BAL73857.1"/>
    </source>
</evidence>
<keyword evidence="2" id="KW-1185">Reference proteome</keyword>
<reference evidence="1 2" key="1">
    <citation type="journal article" date="2012" name="Microbes Environ.">
        <title>Complete genome sequence of Bradyrhizobium sp. S23321: insights into symbiosis evolution in soil oligotrophs.</title>
        <authorList>
            <person name="Okubo T."/>
            <person name="Tsukui T."/>
            <person name="Maita H."/>
            <person name="Okamoto S."/>
            <person name="Oshima K."/>
            <person name="Fujisawa T."/>
            <person name="Saito A."/>
            <person name="Futamata H."/>
            <person name="Hattori R."/>
            <person name="Shimomura Y."/>
            <person name="Haruta S."/>
            <person name="Morimoto S."/>
            <person name="Wang Y."/>
            <person name="Sakai Y."/>
            <person name="Hattori M."/>
            <person name="Aizawa S."/>
            <person name="Nagashima K.V.P."/>
            <person name="Masuda S."/>
            <person name="Hattori T."/>
            <person name="Yamashita A."/>
            <person name="Bao Z."/>
            <person name="Hayatsu M."/>
            <person name="Kajiya-Kanegae H."/>
            <person name="Yoshinaga I."/>
            <person name="Sakamoto K."/>
            <person name="Toyota K."/>
            <person name="Nakao M."/>
            <person name="Kohara M."/>
            <person name="Anda M."/>
            <person name="Niwa R."/>
            <person name="Jung-Hwan P."/>
            <person name="Sameshima-Saito R."/>
            <person name="Tokuda S."/>
            <person name="Yamamoto S."/>
            <person name="Yamamoto S."/>
            <person name="Yokoyama T."/>
            <person name="Akutsu T."/>
            <person name="Nakamura Y."/>
            <person name="Nakahira-Yanaka Y."/>
            <person name="Takada Hoshino Y."/>
            <person name="Hirakawa H."/>
            <person name="Mitsui H."/>
            <person name="Terasawa K."/>
            <person name="Itakura M."/>
            <person name="Sato S."/>
            <person name="Ikeda-Ohtsubo W."/>
            <person name="Sakakura N."/>
            <person name="Kaminuma E."/>
            <person name="Minamisawa K."/>
        </authorList>
    </citation>
    <scope>NUCLEOTIDE SEQUENCE [LARGE SCALE GENOMIC DNA]</scope>
    <source>
        <strain evidence="1 2">S23321</strain>
    </source>
</reference>
<gene>
    <name evidence="1" type="ORF">S23_06360</name>
</gene>
<dbReference type="AlphaFoldDB" id="A0AAI8M972"/>
<protein>
    <submittedName>
        <fullName evidence="1">Uncharacterized protein</fullName>
    </submittedName>
</protein>
<proteinExistence type="predicted"/>
<name>A0AAI8M972_9BRAD</name>
<dbReference type="RefSeq" id="WP_014439267.1">
    <property type="nucleotide sequence ID" value="NC_017082.1"/>
</dbReference>
<accession>A0AAI8M972</accession>
<evidence type="ECO:0000313" key="2">
    <source>
        <dbReference type="Proteomes" id="UP000007886"/>
    </source>
</evidence>
<organism evidence="1 2">
    <name type="scientific">Bradyrhizobium cosmicum</name>
    <dbReference type="NCBI Taxonomy" id="1404864"/>
    <lineage>
        <taxon>Bacteria</taxon>
        <taxon>Pseudomonadati</taxon>
        <taxon>Pseudomonadota</taxon>
        <taxon>Alphaproteobacteria</taxon>
        <taxon>Hyphomicrobiales</taxon>
        <taxon>Nitrobacteraceae</taxon>
        <taxon>Bradyrhizobium</taxon>
    </lineage>
</organism>
<dbReference type="KEGG" id="brs:S23_06360"/>
<sequence length="103" mass="11202">MTIRSRRETITFRHPAHIRGIERELPAGAYEVVTDEEMIEGLSFASWRRIATMITVPSEGVRGATEMLSIGSVDLADAQAADAQASDVQAADVHALEARVAHD</sequence>
<dbReference type="EMBL" id="AP012279">
    <property type="protein sequence ID" value="BAL73857.1"/>
    <property type="molecule type" value="Genomic_DNA"/>
</dbReference>
<dbReference type="Proteomes" id="UP000007886">
    <property type="component" value="Chromosome"/>
</dbReference>